<evidence type="ECO:0000259" key="14">
    <source>
        <dbReference type="Pfam" id="PF01756"/>
    </source>
</evidence>
<protein>
    <recommendedName>
        <fullName evidence="11">Acyl-coenzyme A oxidase</fullName>
    </recommendedName>
</protein>
<dbReference type="GO" id="GO:0055088">
    <property type="term" value="P:lipid homeostasis"/>
    <property type="evidence" value="ECO:0007669"/>
    <property type="project" value="TreeGrafter"/>
</dbReference>
<dbReference type="Pfam" id="PF02770">
    <property type="entry name" value="Acyl-CoA_dh_M"/>
    <property type="match status" value="1"/>
</dbReference>
<evidence type="ECO:0000259" key="15">
    <source>
        <dbReference type="Pfam" id="PF02770"/>
    </source>
</evidence>
<dbReference type="GO" id="GO:0033540">
    <property type="term" value="P:fatty acid beta-oxidation using acyl-CoA oxidase"/>
    <property type="evidence" value="ECO:0007669"/>
    <property type="project" value="TreeGrafter"/>
</dbReference>
<dbReference type="InterPro" id="IPR055060">
    <property type="entry name" value="ACOX_C_alpha1"/>
</dbReference>
<proteinExistence type="inferred from homology"/>
<organism evidence="18 19">
    <name type="scientific">Chloropicon roscoffensis</name>
    <dbReference type="NCBI Taxonomy" id="1461544"/>
    <lineage>
        <taxon>Eukaryota</taxon>
        <taxon>Viridiplantae</taxon>
        <taxon>Chlorophyta</taxon>
        <taxon>Chloropicophyceae</taxon>
        <taxon>Chloropicales</taxon>
        <taxon>Chloropicaceae</taxon>
        <taxon>Chloropicon</taxon>
    </lineage>
</organism>
<dbReference type="EMBL" id="CP151515">
    <property type="protein sequence ID" value="WZN66584.1"/>
    <property type="molecule type" value="Genomic_DNA"/>
</dbReference>
<keyword evidence="10" id="KW-0576">Peroxisome</keyword>
<feature type="domain" description="Acyl-coenzyme A oxidase N-terminal" evidence="16">
    <location>
        <begin position="44"/>
        <end position="157"/>
    </location>
</feature>
<evidence type="ECO:0000259" key="16">
    <source>
        <dbReference type="Pfam" id="PF14749"/>
    </source>
</evidence>
<keyword evidence="5 11" id="KW-0285">Flavoprotein</keyword>
<sequence length="710" mass="78996">MANERERERDSEVVRAAAEAVRRTWRDPREDLARARLEATCDASKLSAVLHGGEESLRRTKALSSLVQAQPWASKKDRYFLGREELHRRGLEVAMGIRDLVRKENLTYEDAMTIRKLVDLPGGFELHYGMFLPTLIGQGTEEQLDAWLGQALSMRIVGTYAQTELGHGTFLRGLETTASFDKLTDEFVIDSPTPTATKWWPGGLGKTATHAVVMCRLFLDGKDLGPHPFVVQLRDLETHLPVQGVEVGDIGPKMGYNGVDNGFLRFDRVRVPRAALLSRYAKVDRDGRYAPPPKANAKSSYATMVVVRTDIVKYAGEVLSKAATIAVRYNAVRRQTAPEPGGLEEIILNYQQSARNLIPTVAKSYALIFMGQTMWDMYGRFEGQRDSGDFSALPELHATSSCLKALCTWVTTAGIEVCRQSCGGQGYSLLSGLPSLYTNYVQNLTWEGDNTILCLQAARYLVKQLHAILAAHRGGRPQPELAPTVAYLAGTVSDDPFLDVSRQDYEFHDLLSFEVLDSIMAQRCLFVAGQALDNLEANARRLDAEPKIGEGAAWNASHVIMVKLAKCHGWLLLHRSFHGKIESLRKEGKVLDASLRVLESLYHLFTISHIEDSLGDFLEGGVLAPSQSQMIHEATQALLLKLRPEVVCLVDAFAHDDYSLNSAIGAYDGDVYNRLYEMAKRSPFNDTQEGPAWDDLLKPFLIRRGRKAKL</sequence>
<evidence type="ECO:0000256" key="12">
    <source>
        <dbReference type="PIRSR" id="PIRSR000168-1"/>
    </source>
</evidence>
<feature type="binding site" evidence="13">
    <location>
        <position position="202"/>
    </location>
    <ligand>
        <name>FAD</name>
        <dbReference type="ChEBI" id="CHEBI:57692"/>
    </ligand>
</feature>
<evidence type="ECO:0000256" key="8">
    <source>
        <dbReference type="ARBA" id="ARBA00023002"/>
    </source>
</evidence>
<dbReference type="GO" id="GO:0071949">
    <property type="term" value="F:FAD binding"/>
    <property type="evidence" value="ECO:0007669"/>
    <property type="project" value="InterPro"/>
</dbReference>
<dbReference type="GO" id="GO:0003997">
    <property type="term" value="F:acyl-CoA oxidase activity"/>
    <property type="evidence" value="ECO:0007669"/>
    <property type="project" value="UniProtKB-EC"/>
</dbReference>
<evidence type="ECO:0000256" key="1">
    <source>
        <dbReference type="ARBA" id="ARBA00001201"/>
    </source>
</evidence>
<comment type="cofactor">
    <cofactor evidence="2">
        <name>FAD</name>
        <dbReference type="ChEBI" id="CHEBI:57692"/>
    </cofactor>
</comment>
<dbReference type="FunFam" id="1.20.140.10:FF:000007">
    <property type="entry name" value="Acyl-coenzyme A oxidase"/>
    <property type="match status" value="1"/>
</dbReference>
<dbReference type="Pfam" id="PF01756">
    <property type="entry name" value="ACOX"/>
    <property type="match status" value="1"/>
</dbReference>
<dbReference type="Pfam" id="PF14749">
    <property type="entry name" value="Acyl-CoA_ox_N"/>
    <property type="match status" value="1"/>
</dbReference>
<dbReference type="FunFam" id="1.10.540.10:FF:000015">
    <property type="entry name" value="Acyl-coenzyme A oxidase"/>
    <property type="match status" value="1"/>
</dbReference>
<evidence type="ECO:0000256" key="10">
    <source>
        <dbReference type="ARBA" id="ARBA00023140"/>
    </source>
</evidence>
<dbReference type="Pfam" id="PF22924">
    <property type="entry name" value="ACOX_C_alpha1"/>
    <property type="match status" value="1"/>
</dbReference>
<feature type="active site" description="Proton acceptor" evidence="12">
    <location>
        <position position="447"/>
    </location>
</feature>
<evidence type="ECO:0000256" key="13">
    <source>
        <dbReference type="PIRSR" id="PIRSR000168-2"/>
    </source>
</evidence>
<name>A0AAX4PJT3_9CHLO</name>
<evidence type="ECO:0000256" key="7">
    <source>
        <dbReference type="ARBA" id="ARBA00022832"/>
    </source>
</evidence>
<gene>
    <name evidence="18" type="ORF">HKI87_15g81510</name>
</gene>
<evidence type="ECO:0000256" key="3">
    <source>
        <dbReference type="ARBA" id="ARBA00004275"/>
    </source>
</evidence>
<dbReference type="InterPro" id="IPR009100">
    <property type="entry name" value="AcylCoA_DH/oxidase_NM_dom_sf"/>
</dbReference>
<dbReference type="Gene3D" id="1.10.540.10">
    <property type="entry name" value="Acyl-CoA dehydrogenase/oxidase, N-terminal domain"/>
    <property type="match status" value="1"/>
</dbReference>
<evidence type="ECO:0000256" key="9">
    <source>
        <dbReference type="ARBA" id="ARBA00023098"/>
    </source>
</evidence>
<dbReference type="AlphaFoldDB" id="A0AAX4PJT3"/>
<dbReference type="GO" id="GO:0005777">
    <property type="term" value="C:peroxisome"/>
    <property type="evidence" value="ECO:0007669"/>
    <property type="project" value="UniProtKB-SubCell"/>
</dbReference>
<feature type="domain" description="Acyl-CoA oxidase C-terminal" evidence="14">
    <location>
        <begin position="541"/>
        <end position="701"/>
    </location>
</feature>
<dbReference type="Proteomes" id="UP001472866">
    <property type="component" value="Chromosome 15"/>
</dbReference>
<keyword evidence="7" id="KW-0276">Fatty acid metabolism</keyword>
<dbReference type="SUPFAM" id="SSF47203">
    <property type="entry name" value="Acyl-CoA dehydrogenase C-terminal domain-like"/>
    <property type="match status" value="2"/>
</dbReference>
<comment type="similarity">
    <text evidence="4 11">Belongs to the acyl-CoA oxidase family.</text>
</comment>
<keyword evidence="6 11" id="KW-0274">FAD</keyword>
<dbReference type="InterPro" id="IPR012258">
    <property type="entry name" value="Acyl-CoA_oxidase"/>
</dbReference>
<dbReference type="PANTHER" id="PTHR10909">
    <property type="entry name" value="ELECTRON TRANSPORT OXIDOREDUCTASE"/>
    <property type="match status" value="1"/>
</dbReference>
<evidence type="ECO:0000313" key="18">
    <source>
        <dbReference type="EMBL" id="WZN66584.1"/>
    </source>
</evidence>
<feature type="binding site" evidence="13">
    <location>
        <position position="163"/>
    </location>
    <ligand>
        <name>FAD</name>
        <dbReference type="ChEBI" id="CHEBI:57692"/>
    </ligand>
</feature>
<evidence type="ECO:0000259" key="17">
    <source>
        <dbReference type="Pfam" id="PF22924"/>
    </source>
</evidence>
<dbReference type="InterPro" id="IPR029320">
    <property type="entry name" value="Acyl-CoA_ox_N"/>
</dbReference>
<dbReference type="InterPro" id="IPR037069">
    <property type="entry name" value="AcylCoA_DH/ox_N_sf"/>
</dbReference>
<comment type="subcellular location">
    <subcellularLocation>
        <location evidence="3">Peroxisome</location>
    </subcellularLocation>
</comment>
<evidence type="ECO:0000256" key="6">
    <source>
        <dbReference type="ARBA" id="ARBA00022827"/>
    </source>
</evidence>
<evidence type="ECO:0000256" key="4">
    <source>
        <dbReference type="ARBA" id="ARBA00006288"/>
    </source>
</evidence>
<evidence type="ECO:0000256" key="2">
    <source>
        <dbReference type="ARBA" id="ARBA00001974"/>
    </source>
</evidence>
<evidence type="ECO:0000256" key="5">
    <source>
        <dbReference type="ARBA" id="ARBA00022630"/>
    </source>
</evidence>
<dbReference type="SUPFAM" id="SSF56645">
    <property type="entry name" value="Acyl-CoA dehydrogenase NM domain-like"/>
    <property type="match status" value="1"/>
</dbReference>
<comment type="catalytic activity">
    <reaction evidence="1">
        <text>a 2,3-saturated acyl-CoA + O2 = a (2E)-enoyl-CoA + H2O2</text>
        <dbReference type="Rhea" id="RHEA:38959"/>
        <dbReference type="ChEBI" id="CHEBI:15379"/>
        <dbReference type="ChEBI" id="CHEBI:16240"/>
        <dbReference type="ChEBI" id="CHEBI:58856"/>
        <dbReference type="ChEBI" id="CHEBI:65111"/>
        <dbReference type="EC" id="1.3.3.6"/>
    </reaction>
</comment>
<dbReference type="InterPro" id="IPR036250">
    <property type="entry name" value="AcylCo_DH-like_C"/>
</dbReference>
<evidence type="ECO:0000313" key="19">
    <source>
        <dbReference type="Proteomes" id="UP001472866"/>
    </source>
</evidence>
<dbReference type="PIRSF" id="PIRSF000168">
    <property type="entry name" value="Acyl-CoA_oxidase"/>
    <property type="match status" value="1"/>
</dbReference>
<keyword evidence="19" id="KW-1185">Reference proteome</keyword>
<keyword evidence="8" id="KW-0560">Oxidoreductase</keyword>
<reference evidence="18 19" key="1">
    <citation type="submission" date="2024-03" db="EMBL/GenBank/DDBJ databases">
        <title>Complete genome sequence of the green alga Chloropicon roscoffensis RCC1871.</title>
        <authorList>
            <person name="Lemieux C."/>
            <person name="Pombert J.-F."/>
            <person name="Otis C."/>
            <person name="Turmel M."/>
        </authorList>
    </citation>
    <scope>NUCLEOTIDE SEQUENCE [LARGE SCALE GENOMIC DNA]</scope>
    <source>
        <strain evidence="18 19">RCC1871</strain>
    </source>
</reference>
<dbReference type="InterPro" id="IPR006091">
    <property type="entry name" value="Acyl-CoA_Oxase/DH_mid-dom"/>
</dbReference>
<accession>A0AAX4PJT3</accession>
<dbReference type="Gene3D" id="2.40.110.10">
    <property type="entry name" value="Butyryl-CoA Dehydrogenase, subunit A, domain 2"/>
    <property type="match status" value="1"/>
</dbReference>
<feature type="domain" description="Acyl-CoA oxidase C-alpha1" evidence="17">
    <location>
        <begin position="301"/>
        <end position="462"/>
    </location>
</feature>
<dbReference type="InterPro" id="IPR046373">
    <property type="entry name" value="Acyl-CoA_Oxase/DH_mid-dom_sf"/>
</dbReference>
<evidence type="ECO:0000256" key="11">
    <source>
        <dbReference type="PIRNR" id="PIRNR000168"/>
    </source>
</evidence>
<dbReference type="FunFam" id="2.40.110.10:FF:000003">
    <property type="entry name" value="Acyl-coenzyme A oxidase"/>
    <property type="match status" value="1"/>
</dbReference>
<keyword evidence="9" id="KW-0443">Lipid metabolism</keyword>
<dbReference type="PANTHER" id="PTHR10909:SF250">
    <property type="entry name" value="PEROXISOMAL ACYL-COENZYME A OXIDASE 1"/>
    <property type="match status" value="1"/>
</dbReference>
<dbReference type="GO" id="GO:0005504">
    <property type="term" value="F:fatty acid binding"/>
    <property type="evidence" value="ECO:0007669"/>
    <property type="project" value="TreeGrafter"/>
</dbReference>
<dbReference type="Gene3D" id="1.20.140.10">
    <property type="entry name" value="Butyryl-CoA Dehydrogenase, subunit A, domain 3"/>
    <property type="match status" value="2"/>
</dbReference>
<dbReference type="FunFam" id="1.20.140.10:FF:000005">
    <property type="entry name" value="Acyl-coenzyme A oxidase"/>
    <property type="match status" value="1"/>
</dbReference>
<dbReference type="InterPro" id="IPR002655">
    <property type="entry name" value="Acyl-CoA_oxidase_C"/>
</dbReference>
<feature type="domain" description="Acyl-CoA oxidase/dehydrogenase middle" evidence="15">
    <location>
        <begin position="160"/>
        <end position="269"/>
    </location>
</feature>